<dbReference type="Gene3D" id="3.40.50.300">
    <property type="entry name" value="P-loop containing nucleotide triphosphate hydrolases"/>
    <property type="match status" value="1"/>
</dbReference>
<keyword evidence="5 9" id="KW-0067">ATP-binding</keyword>
<dbReference type="PANTHER" id="PTHR42711:SF5">
    <property type="entry name" value="ABC TRANSPORTER ATP-BINDING PROTEIN NATA"/>
    <property type="match status" value="1"/>
</dbReference>
<feature type="domain" description="ABC transporter" evidence="8">
    <location>
        <begin position="7"/>
        <end position="232"/>
    </location>
</feature>
<comment type="similarity">
    <text evidence="2">Belongs to the ABC transporter superfamily.</text>
</comment>
<dbReference type="InterPro" id="IPR027417">
    <property type="entry name" value="P-loop_NTPase"/>
</dbReference>
<keyword evidence="6" id="KW-0046">Antibiotic resistance</keyword>
<evidence type="ECO:0000256" key="3">
    <source>
        <dbReference type="ARBA" id="ARBA00022448"/>
    </source>
</evidence>
<dbReference type="EMBL" id="CP036164">
    <property type="protein sequence ID" value="QBF47428.1"/>
    <property type="molecule type" value="Genomic_DNA"/>
</dbReference>
<accession>A0A4V0ZBB6</accession>
<evidence type="ECO:0000259" key="8">
    <source>
        <dbReference type="PROSITE" id="PS50893"/>
    </source>
</evidence>
<proteinExistence type="inferred from homology"/>
<reference evidence="9 10" key="1">
    <citation type="submission" date="2019-02" db="EMBL/GenBank/DDBJ databases">
        <title>Genomic data mining of an Antarctic deep-sea actinobacterium, Janibacterlimosus P3-3-X1.</title>
        <authorList>
            <person name="Liao L."/>
            <person name="Chen B."/>
        </authorList>
    </citation>
    <scope>NUCLEOTIDE SEQUENCE [LARGE SCALE GENOMIC DNA]</scope>
    <source>
        <strain evidence="9 10">P3-3-X1</strain>
    </source>
</reference>
<dbReference type="AlphaFoldDB" id="A0A4V0ZBB6"/>
<evidence type="ECO:0000256" key="5">
    <source>
        <dbReference type="ARBA" id="ARBA00022840"/>
    </source>
</evidence>
<gene>
    <name evidence="9" type="ORF">EXU32_14915</name>
</gene>
<keyword evidence="3" id="KW-0813">Transport</keyword>
<organism evidence="9 10">
    <name type="scientific">Janibacter limosus</name>
    <dbReference type="NCBI Taxonomy" id="53458"/>
    <lineage>
        <taxon>Bacteria</taxon>
        <taxon>Bacillati</taxon>
        <taxon>Actinomycetota</taxon>
        <taxon>Actinomycetes</taxon>
        <taxon>Micrococcales</taxon>
        <taxon>Intrasporangiaceae</taxon>
        <taxon>Janibacter</taxon>
    </lineage>
</organism>
<evidence type="ECO:0000313" key="9">
    <source>
        <dbReference type="EMBL" id="QBF47428.1"/>
    </source>
</evidence>
<evidence type="ECO:0000256" key="6">
    <source>
        <dbReference type="ARBA" id="ARBA00023251"/>
    </source>
</evidence>
<evidence type="ECO:0000256" key="4">
    <source>
        <dbReference type="ARBA" id="ARBA00022741"/>
    </source>
</evidence>
<keyword evidence="10" id="KW-1185">Reference proteome</keyword>
<dbReference type="SMART" id="SM00382">
    <property type="entry name" value="AAA"/>
    <property type="match status" value="1"/>
</dbReference>
<feature type="region of interest" description="Disordered" evidence="7">
    <location>
        <begin position="303"/>
        <end position="327"/>
    </location>
</feature>
<comment type="subcellular location">
    <subcellularLocation>
        <location evidence="1">Cell membrane</location>
        <topology evidence="1">Peripheral membrane protein</topology>
    </subcellularLocation>
</comment>
<dbReference type="GO" id="GO:0016887">
    <property type="term" value="F:ATP hydrolysis activity"/>
    <property type="evidence" value="ECO:0007669"/>
    <property type="project" value="InterPro"/>
</dbReference>
<dbReference type="Pfam" id="PF00005">
    <property type="entry name" value="ABC_tran"/>
    <property type="match status" value="1"/>
</dbReference>
<dbReference type="InterPro" id="IPR003593">
    <property type="entry name" value="AAA+_ATPase"/>
</dbReference>
<dbReference type="InterPro" id="IPR050763">
    <property type="entry name" value="ABC_transporter_ATP-binding"/>
</dbReference>
<evidence type="ECO:0000256" key="2">
    <source>
        <dbReference type="ARBA" id="ARBA00005417"/>
    </source>
</evidence>
<name>A0A4V0ZBB6_9MICO</name>
<dbReference type="InterPro" id="IPR003439">
    <property type="entry name" value="ABC_transporter-like_ATP-bd"/>
</dbReference>
<dbReference type="GO" id="GO:0005524">
    <property type="term" value="F:ATP binding"/>
    <property type="evidence" value="ECO:0007669"/>
    <property type="project" value="UniProtKB-KW"/>
</dbReference>
<dbReference type="SUPFAM" id="SSF52540">
    <property type="entry name" value="P-loop containing nucleoside triphosphate hydrolases"/>
    <property type="match status" value="1"/>
</dbReference>
<dbReference type="RefSeq" id="WP_130630616.1">
    <property type="nucleotide sequence ID" value="NZ_CP036164.1"/>
</dbReference>
<dbReference type="PROSITE" id="PS50893">
    <property type="entry name" value="ABC_TRANSPORTER_2"/>
    <property type="match status" value="1"/>
</dbReference>
<protein>
    <submittedName>
        <fullName evidence="9">ABC transporter ATP-binding protein</fullName>
    </submittedName>
</protein>
<dbReference type="Proteomes" id="UP000290408">
    <property type="component" value="Chromosome"/>
</dbReference>
<dbReference type="OrthoDB" id="9804819at2"/>
<sequence length="327" mass="34443">MSTSAIIDARGLHKTYGHTHALDGLDLSVAPGEVHGFLGPNGAGKSTTIRVLLGLTRAEAGEVSVLGGDPWHDAVELHRRLAYVPAGVTLWPGLTGGQCIDVLGRAHGGLDEARRADLVERFDLDTRKRTRDYSTGNKQKVSLISALAADVDLLLLDEPTSGLDPLMEQVFQDVVRERVADGTTVLLSSHILGEVEALADRVSIIRAGRTVTTGTLADLRRSTSSHVHAVTDAAPGLAGLAGVTALDEGSIDGRFDTRCHVEATAVSEVVGRIHAAGVHTLTITPPSLDDLFLEQYREGDSLRDGRGAASAHAERGTQGSDGVGVQR</sequence>
<evidence type="ECO:0000256" key="1">
    <source>
        <dbReference type="ARBA" id="ARBA00004202"/>
    </source>
</evidence>
<keyword evidence="4" id="KW-0547">Nucleotide-binding</keyword>
<dbReference type="PANTHER" id="PTHR42711">
    <property type="entry name" value="ABC TRANSPORTER ATP-BINDING PROTEIN"/>
    <property type="match status" value="1"/>
</dbReference>
<evidence type="ECO:0000313" key="10">
    <source>
        <dbReference type="Proteomes" id="UP000290408"/>
    </source>
</evidence>
<dbReference type="CDD" id="cd03230">
    <property type="entry name" value="ABC_DR_subfamily_A"/>
    <property type="match status" value="1"/>
</dbReference>
<dbReference type="GO" id="GO:0005886">
    <property type="term" value="C:plasma membrane"/>
    <property type="evidence" value="ECO:0007669"/>
    <property type="project" value="UniProtKB-SubCell"/>
</dbReference>
<dbReference type="GO" id="GO:0046677">
    <property type="term" value="P:response to antibiotic"/>
    <property type="evidence" value="ECO:0007669"/>
    <property type="project" value="UniProtKB-KW"/>
</dbReference>
<dbReference type="KEGG" id="jli:EXU32_14915"/>
<dbReference type="STRING" id="1216970.GCA_001570985_00747"/>
<evidence type="ECO:0000256" key="7">
    <source>
        <dbReference type="SAM" id="MobiDB-lite"/>
    </source>
</evidence>